<evidence type="ECO:0000313" key="3">
    <source>
        <dbReference type="Proteomes" id="UP001456524"/>
    </source>
</evidence>
<feature type="compositionally biased region" description="Basic and acidic residues" evidence="1">
    <location>
        <begin position="89"/>
        <end position="101"/>
    </location>
</feature>
<name>A0ABR1XZW1_9PEZI</name>
<keyword evidence="3" id="KW-1185">Reference proteome</keyword>
<evidence type="ECO:0000313" key="2">
    <source>
        <dbReference type="EMBL" id="KAK8173826.1"/>
    </source>
</evidence>
<sequence length="157" mass="17629">MKIRHTCLLAATSLTQSTRPQPKQHPLFTHSLDCVPRYVPKTQTDPFYKKKPPSNHPYTHPFHHAAKQPTSRPPVHAADTAAAATVQVKSEKRETKRDHMAGIHTSTLQHFNKRDREKSGRTRKEDGRENGEMGNGKNVPPACLPAICNRTTNQPSN</sequence>
<protein>
    <submittedName>
        <fullName evidence="2">Uncharacterized protein</fullName>
    </submittedName>
</protein>
<organism evidence="2 3">
    <name type="scientific">Phyllosticta citrichinensis</name>
    <dbReference type="NCBI Taxonomy" id="1130410"/>
    <lineage>
        <taxon>Eukaryota</taxon>
        <taxon>Fungi</taxon>
        <taxon>Dikarya</taxon>
        <taxon>Ascomycota</taxon>
        <taxon>Pezizomycotina</taxon>
        <taxon>Dothideomycetes</taxon>
        <taxon>Dothideomycetes incertae sedis</taxon>
        <taxon>Botryosphaeriales</taxon>
        <taxon>Phyllostictaceae</taxon>
        <taxon>Phyllosticta</taxon>
    </lineage>
</organism>
<gene>
    <name evidence="2" type="ORF">IWX90DRAFT_154991</name>
</gene>
<comment type="caution">
    <text evidence="2">The sequence shown here is derived from an EMBL/GenBank/DDBJ whole genome shotgun (WGS) entry which is preliminary data.</text>
</comment>
<feature type="compositionally biased region" description="Basic and acidic residues" evidence="1">
    <location>
        <begin position="112"/>
        <end position="131"/>
    </location>
</feature>
<dbReference type="Proteomes" id="UP001456524">
    <property type="component" value="Unassembled WGS sequence"/>
</dbReference>
<feature type="region of interest" description="Disordered" evidence="1">
    <location>
        <begin position="45"/>
        <end position="157"/>
    </location>
</feature>
<reference evidence="2 3" key="1">
    <citation type="journal article" date="2022" name="G3 (Bethesda)">
        <title>Enemy or ally: a genomic approach to elucidate the lifestyle of Phyllosticta citrichinaensis.</title>
        <authorList>
            <person name="Buijs V.A."/>
            <person name="Groenewald J.Z."/>
            <person name="Haridas S."/>
            <person name="LaButti K.M."/>
            <person name="Lipzen A."/>
            <person name="Martin F.M."/>
            <person name="Barry K."/>
            <person name="Grigoriev I.V."/>
            <person name="Crous P.W."/>
            <person name="Seidl M.F."/>
        </authorList>
    </citation>
    <scope>NUCLEOTIDE SEQUENCE [LARGE SCALE GENOMIC DNA]</scope>
    <source>
        <strain evidence="2 3">CBS 129764</strain>
    </source>
</reference>
<evidence type="ECO:0000256" key="1">
    <source>
        <dbReference type="SAM" id="MobiDB-lite"/>
    </source>
</evidence>
<accession>A0ABR1XZW1</accession>
<dbReference type="EMBL" id="JBBWUH010000003">
    <property type="protein sequence ID" value="KAK8173826.1"/>
    <property type="molecule type" value="Genomic_DNA"/>
</dbReference>
<proteinExistence type="predicted"/>